<evidence type="ECO:0000313" key="2">
    <source>
        <dbReference type="Proteomes" id="UP001055439"/>
    </source>
</evidence>
<evidence type="ECO:0000313" key="1">
    <source>
        <dbReference type="EMBL" id="URE16769.1"/>
    </source>
</evidence>
<sequence>MPSLSHLCSRWPIWTRSCVRGEEPKPKPKRKEVR</sequence>
<protein>
    <submittedName>
        <fullName evidence="1">Uncharacterized protein</fullName>
    </submittedName>
</protein>
<dbReference type="AlphaFoldDB" id="A0A9E7GJS8"/>
<dbReference type="Proteomes" id="UP001055439">
    <property type="component" value="Chromosome 7"/>
</dbReference>
<gene>
    <name evidence="1" type="ORF">MUK42_10504</name>
</gene>
<proteinExistence type="predicted"/>
<accession>A0A9E7GJS8</accession>
<keyword evidence="2" id="KW-1185">Reference proteome</keyword>
<organism evidence="1 2">
    <name type="scientific">Musa troglodytarum</name>
    <name type="common">fe'i banana</name>
    <dbReference type="NCBI Taxonomy" id="320322"/>
    <lineage>
        <taxon>Eukaryota</taxon>
        <taxon>Viridiplantae</taxon>
        <taxon>Streptophyta</taxon>
        <taxon>Embryophyta</taxon>
        <taxon>Tracheophyta</taxon>
        <taxon>Spermatophyta</taxon>
        <taxon>Magnoliopsida</taxon>
        <taxon>Liliopsida</taxon>
        <taxon>Zingiberales</taxon>
        <taxon>Musaceae</taxon>
        <taxon>Musa</taxon>
    </lineage>
</organism>
<name>A0A9E7GJS8_9LILI</name>
<dbReference type="EMBL" id="CP097509">
    <property type="protein sequence ID" value="URE16769.1"/>
    <property type="molecule type" value="Genomic_DNA"/>
</dbReference>
<reference evidence="1" key="1">
    <citation type="submission" date="2022-05" db="EMBL/GenBank/DDBJ databases">
        <title>The Musa troglodytarum L. genome provides insights into the mechanism of non-climacteric behaviour and enrichment of carotenoids.</title>
        <authorList>
            <person name="Wang J."/>
        </authorList>
    </citation>
    <scope>NUCLEOTIDE SEQUENCE</scope>
    <source>
        <tissue evidence="1">Leaf</tissue>
    </source>
</reference>